<dbReference type="HAMAP" id="MF_00198">
    <property type="entry name" value="Spermidine_synth"/>
    <property type="match status" value="1"/>
</dbReference>
<protein>
    <recommendedName>
        <fullName evidence="4">Polyamine aminopropyltransferase</fullName>
    </recommendedName>
    <alternativeName>
        <fullName evidence="4">Putrescine aminopropyltransferase</fullName>
        <shortName evidence="4">PAPT</shortName>
    </alternativeName>
    <alternativeName>
        <fullName evidence="4">Spermidine synthase</fullName>
        <shortName evidence="4">SPDS</shortName>
        <shortName evidence="4">SPDSY</shortName>
        <ecNumber evidence="4">2.5.1.16</ecNumber>
    </alternativeName>
</protein>
<dbReference type="EC" id="2.5.1.16" evidence="4"/>
<feature type="binding site" evidence="4">
    <location>
        <begin position="148"/>
        <end position="149"/>
    </location>
    <ligand>
        <name>S-methyl-5'-thioadenosine</name>
        <dbReference type="ChEBI" id="CHEBI:17509"/>
    </ligand>
</feature>
<comment type="similarity">
    <text evidence="1 4">Belongs to the spermidine/spermine synthase family.</text>
</comment>
<dbReference type="NCBIfam" id="NF002010">
    <property type="entry name" value="PRK00811.1"/>
    <property type="match status" value="1"/>
</dbReference>
<evidence type="ECO:0000256" key="5">
    <source>
        <dbReference type="PROSITE-ProRule" id="PRU00354"/>
    </source>
</evidence>
<comment type="catalytic activity">
    <reaction evidence="4">
        <text>S-adenosyl 3-(methylsulfanyl)propylamine + putrescine = S-methyl-5'-thioadenosine + spermidine + H(+)</text>
        <dbReference type="Rhea" id="RHEA:12721"/>
        <dbReference type="ChEBI" id="CHEBI:15378"/>
        <dbReference type="ChEBI" id="CHEBI:17509"/>
        <dbReference type="ChEBI" id="CHEBI:57443"/>
        <dbReference type="ChEBI" id="CHEBI:57834"/>
        <dbReference type="ChEBI" id="CHEBI:326268"/>
        <dbReference type="EC" id="2.5.1.16"/>
    </reaction>
</comment>
<dbReference type="GO" id="GO:0008295">
    <property type="term" value="P:spermidine biosynthetic process"/>
    <property type="evidence" value="ECO:0007669"/>
    <property type="project" value="UniProtKB-UniRule"/>
</dbReference>
<organism evidence="7">
    <name type="scientific">uncultured Rubrobacteraceae bacterium</name>
    <dbReference type="NCBI Taxonomy" id="349277"/>
    <lineage>
        <taxon>Bacteria</taxon>
        <taxon>Bacillati</taxon>
        <taxon>Actinomycetota</taxon>
        <taxon>Rubrobacteria</taxon>
        <taxon>Rubrobacterales</taxon>
        <taxon>Rubrobacteraceae</taxon>
        <taxon>environmental samples</taxon>
    </lineage>
</organism>
<dbReference type="PANTHER" id="PTHR11558:SF11">
    <property type="entry name" value="SPERMIDINE SYNTHASE"/>
    <property type="match status" value="1"/>
</dbReference>
<comment type="function">
    <text evidence="4">Catalyzes the irreversible transfer of a propylamine group from the amino donor S-adenosylmethioninamine (decarboxy-AdoMet) to putrescine (1,4-diaminobutane) to yield spermidine.</text>
</comment>
<comment type="subunit">
    <text evidence="4">Homodimer or homotetramer.</text>
</comment>
<dbReference type="Gene3D" id="2.30.140.10">
    <property type="entry name" value="Spermidine synthase, tetramerisation domain"/>
    <property type="match status" value="1"/>
</dbReference>
<feature type="binding site" evidence="4">
    <location>
        <begin position="166"/>
        <end position="169"/>
    </location>
    <ligand>
        <name>spermidine</name>
        <dbReference type="ChEBI" id="CHEBI:57834"/>
    </ligand>
</feature>
<comment type="caution">
    <text evidence="4">Lacks conserved residue(s) required for the propagation of feature annotation.</text>
</comment>
<feature type="binding site" evidence="4">
    <location>
        <position position="72"/>
    </location>
    <ligand>
        <name>spermidine</name>
        <dbReference type="ChEBI" id="CHEBI:57834"/>
    </ligand>
</feature>
<dbReference type="CDD" id="cd02440">
    <property type="entry name" value="AdoMet_MTases"/>
    <property type="match status" value="1"/>
</dbReference>
<dbReference type="InterPro" id="IPR030374">
    <property type="entry name" value="PABS"/>
</dbReference>
<gene>
    <name evidence="4" type="primary">speE</name>
    <name evidence="7" type="ORF">AVDCRST_MAG37-1027</name>
</gene>
<dbReference type="InterPro" id="IPR029063">
    <property type="entry name" value="SAM-dependent_MTases_sf"/>
</dbReference>
<dbReference type="EMBL" id="CADCVD010000041">
    <property type="protein sequence ID" value="CAA9436815.1"/>
    <property type="molecule type" value="Genomic_DNA"/>
</dbReference>
<feature type="binding site" evidence="4">
    <location>
        <position position="175"/>
    </location>
    <ligand>
        <name>S-methyl-5'-thioadenosine</name>
        <dbReference type="ChEBI" id="CHEBI:17509"/>
    </ligand>
</feature>
<feature type="binding site" evidence="4">
    <location>
        <position position="116"/>
    </location>
    <ligand>
        <name>S-methyl-5'-thioadenosine</name>
        <dbReference type="ChEBI" id="CHEBI:17509"/>
    </ligand>
</feature>
<dbReference type="AlphaFoldDB" id="A0A6J4Q7M8"/>
<dbReference type="InterPro" id="IPR001045">
    <property type="entry name" value="Spermi_synthase"/>
</dbReference>
<feature type="binding site" evidence="4">
    <location>
        <position position="96"/>
    </location>
    <ligand>
        <name>spermidine</name>
        <dbReference type="ChEBI" id="CHEBI:57834"/>
    </ligand>
</feature>
<dbReference type="PANTHER" id="PTHR11558">
    <property type="entry name" value="SPERMIDINE/SPERMINE SYNTHASE"/>
    <property type="match status" value="1"/>
</dbReference>
<dbReference type="PROSITE" id="PS51006">
    <property type="entry name" value="PABS_2"/>
    <property type="match status" value="1"/>
</dbReference>
<dbReference type="InterPro" id="IPR035246">
    <property type="entry name" value="Spermidine_synt_N"/>
</dbReference>
<dbReference type="GO" id="GO:0004766">
    <property type="term" value="F:spermidine synthase activity"/>
    <property type="evidence" value="ECO:0007669"/>
    <property type="project" value="UniProtKB-UniRule"/>
</dbReference>
<keyword evidence="4" id="KW-0745">Spermidine biosynthesis</keyword>
<evidence type="ECO:0000256" key="1">
    <source>
        <dbReference type="ARBA" id="ARBA00007867"/>
    </source>
</evidence>
<feature type="active site" description="Proton acceptor" evidence="4 5">
    <location>
        <position position="166"/>
    </location>
</feature>
<dbReference type="UniPathway" id="UPA00248">
    <property type="reaction ID" value="UER00314"/>
</dbReference>
<dbReference type="InterPro" id="IPR037163">
    <property type="entry name" value="Spermidine_synt_N_sf"/>
</dbReference>
<dbReference type="SUPFAM" id="SSF53335">
    <property type="entry name" value="S-adenosyl-L-methionine-dependent methyltransferases"/>
    <property type="match status" value="1"/>
</dbReference>
<evidence type="ECO:0000256" key="4">
    <source>
        <dbReference type="HAMAP-Rule" id="MF_00198"/>
    </source>
</evidence>
<comment type="pathway">
    <text evidence="4">Amine and polyamine biosynthesis; spermidine biosynthesis; spermidine from putrescine: step 1/1.</text>
</comment>
<feature type="domain" description="PABS" evidence="6">
    <location>
        <begin position="8"/>
        <end position="248"/>
    </location>
</feature>
<sequence>MTNSAKEPFYFTEAELPYGKEGIKISVLVSETLLDEKSEYGHIQVFDTAFFGKMLVIDGIIQTTVYDEFIYHEMMVILPSLRIEEPQSVLIIGGGDGGATKQALRVKSLKNIVMAEIDTTVVDVSKEFLPEISGGAFDDPRVELIIQDGVEYIREHKAEFDLVVLDSTDPVPGSPAEYLFSEEFYHEVKDALKPGGAVALHGGSITFQPAEVTTLIQRLRRVFKYVDLYPAIVPAYQLSLFGFINASDQPQAKTAEVERWMQNIEGQNKYLSSEVYETLGVLPPYIQRELGLY</sequence>
<evidence type="ECO:0000259" key="6">
    <source>
        <dbReference type="PROSITE" id="PS51006"/>
    </source>
</evidence>
<dbReference type="Pfam" id="PF01564">
    <property type="entry name" value="Spermine_synth"/>
    <property type="match status" value="1"/>
</dbReference>
<proteinExistence type="inferred from homology"/>
<dbReference type="Pfam" id="PF17284">
    <property type="entry name" value="Spermine_synt_N"/>
    <property type="match status" value="1"/>
</dbReference>
<keyword evidence="3 4" id="KW-0620">Polyamine biosynthesis</keyword>
<evidence type="ECO:0000256" key="3">
    <source>
        <dbReference type="ARBA" id="ARBA00023115"/>
    </source>
</evidence>
<evidence type="ECO:0000313" key="7">
    <source>
        <dbReference type="EMBL" id="CAA9436815.1"/>
    </source>
</evidence>
<reference evidence="7" key="1">
    <citation type="submission" date="2020-02" db="EMBL/GenBank/DDBJ databases">
        <authorList>
            <person name="Meier V. D."/>
        </authorList>
    </citation>
    <scope>NUCLEOTIDE SEQUENCE</scope>
    <source>
        <strain evidence="7">AVDCRST_MAG37</strain>
    </source>
</reference>
<name>A0A6J4Q7M8_9ACTN</name>
<accession>A0A6J4Q7M8</accession>
<dbReference type="Gene3D" id="3.40.50.150">
    <property type="entry name" value="Vaccinia Virus protein VP39"/>
    <property type="match status" value="1"/>
</dbReference>
<keyword evidence="2 4" id="KW-0808">Transferase</keyword>
<dbReference type="NCBIfam" id="NF037959">
    <property type="entry name" value="MFS_SpdSyn"/>
    <property type="match status" value="1"/>
</dbReference>
<evidence type="ECO:0000256" key="2">
    <source>
        <dbReference type="ARBA" id="ARBA00022679"/>
    </source>
</evidence>